<feature type="region of interest" description="Disordered" evidence="1">
    <location>
        <begin position="1"/>
        <end position="35"/>
    </location>
</feature>
<dbReference type="InterPro" id="IPR025886">
    <property type="entry name" value="PP2-like"/>
</dbReference>
<accession>A0A4S4DSX5</accession>
<dbReference type="Proteomes" id="UP000306102">
    <property type="component" value="Unassembled WGS sequence"/>
</dbReference>
<dbReference type="GO" id="GO:0030246">
    <property type="term" value="F:carbohydrate binding"/>
    <property type="evidence" value="ECO:0007669"/>
    <property type="project" value="InterPro"/>
</dbReference>
<dbReference type="PANTHER" id="PTHR48478">
    <property type="entry name" value="LECTIN-LIKE"/>
    <property type="match status" value="1"/>
</dbReference>
<protein>
    <submittedName>
        <fullName evidence="2">Uncharacterized protein</fullName>
    </submittedName>
</protein>
<gene>
    <name evidence="2" type="ORF">TEA_000242</name>
</gene>
<proteinExistence type="predicted"/>
<feature type="compositionally biased region" description="Polar residues" evidence="1">
    <location>
        <begin position="13"/>
        <end position="28"/>
    </location>
</feature>
<dbReference type="PANTHER" id="PTHR48478:SF1">
    <property type="entry name" value="LECTIN-LIKE"/>
    <property type="match status" value="1"/>
</dbReference>
<dbReference type="EMBL" id="SDRB02010521">
    <property type="protein sequence ID" value="THG05984.1"/>
    <property type="molecule type" value="Genomic_DNA"/>
</dbReference>
<keyword evidence="3" id="KW-1185">Reference proteome</keyword>
<organism evidence="2 3">
    <name type="scientific">Camellia sinensis var. sinensis</name>
    <name type="common">China tea</name>
    <dbReference type="NCBI Taxonomy" id="542762"/>
    <lineage>
        <taxon>Eukaryota</taxon>
        <taxon>Viridiplantae</taxon>
        <taxon>Streptophyta</taxon>
        <taxon>Embryophyta</taxon>
        <taxon>Tracheophyta</taxon>
        <taxon>Spermatophyta</taxon>
        <taxon>Magnoliopsida</taxon>
        <taxon>eudicotyledons</taxon>
        <taxon>Gunneridae</taxon>
        <taxon>Pentapetalae</taxon>
        <taxon>asterids</taxon>
        <taxon>Ericales</taxon>
        <taxon>Theaceae</taxon>
        <taxon>Camellia</taxon>
    </lineage>
</organism>
<evidence type="ECO:0000313" key="3">
    <source>
        <dbReference type="Proteomes" id="UP000306102"/>
    </source>
</evidence>
<dbReference type="AlphaFoldDB" id="A0A4S4DSX5"/>
<sequence length="238" mass="27085">MQIDGAPDVNMVRNGTSEIQQGEQTSKADSSRKAKEIAARKGITRPPLNFLAILKDANISIDTSSPDKLCEQLYTGKYFVNKKSNKNCFVLFARELNICWNDNPQYWRWTTLKETSGEEIEVADLLQVCWLDIRGQFNGAIDLSPGIVYEIVFVVRMIKHQDFSLKLTIILPNSKKLTRNESLNENPLGSWFDIQLGEFKMSPENVGTMEFSLEDHAELWKSGLIVKCAIIRPKKEPE</sequence>
<evidence type="ECO:0000256" key="1">
    <source>
        <dbReference type="SAM" id="MobiDB-lite"/>
    </source>
</evidence>
<dbReference type="Pfam" id="PF14299">
    <property type="entry name" value="PP2"/>
    <property type="match status" value="1"/>
</dbReference>
<name>A0A4S4DSX5_CAMSN</name>
<dbReference type="InterPro" id="IPR052147">
    <property type="entry name" value="PP2-like/Lectin"/>
</dbReference>
<reference evidence="2 3" key="1">
    <citation type="journal article" date="2018" name="Proc. Natl. Acad. Sci. U.S.A.">
        <title>Draft genome sequence of Camellia sinensis var. sinensis provides insights into the evolution of the tea genome and tea quality.</title>
        <authorList>
            <person name="Wei C."/>
            <person name="Yang H."/>
            <person name="Wang S."/>
            <person name="Zhao J."/>
            <person name="Liu C."/>
            <person name="Gao L."/>
            <person name="Xia E."/>
            <person name="Lu Y."/>
            <person name="Tai Y."/>
            <person name="She G."/>
            <person name="Sun J."/>
            <person name="Cao H."/>
            <person name="Tong W."/>
            <person name="Gao Q."/>
            <person name="Li Y."/>
            <person name="Deng W."/>
            <person name="Jiang X."/>
            <person name="Wang W."/>
            <person name="Chen Q."/>
            <person name="Zhang S."/>
            <person name="Li H."/>
            <person name="Wu J."/>
            <person name="Wang P."/>
            <person name="Li P."/>
            <person name="Shi C."/>
            <person name="Zheng F."/>
            <person name="Jian J."/>
            <person name="Huang B."/>
            <person name="Shan D."/>
            <person name="Shi M."/>
            <person name="Fang C."/>
            <person name="Yue Y."/>
            <person name="Li F."/>
            <person name="Li D."/>
            <person name="Wei S."/>
            <person name="Han B."/>
            <person name="Jiang C."/>
            <person name="Yin Y."/>
            <person name="Xia T."/>
            <person name="Zhang Z."/>
            <person name="Bennetzen J.L."/>
            <person name="Zhao S."/>
            <person name="Wan X."/>
        </authorList>
    </citation>
    <scope>NUCLEOTIDE SEQUENCE [LARGE SCALE GENOMIC DNA]</scope>
    <source>
        <strain evidence="3">cv. Shuchazao</strain>
        <tissue evidence="2">Leaf</tissue>
    </source>
</reference>
<evidence type="ECO:0000313" key="2">
    <source>
        <dbReference type="EMBL" id="THG05984.1"/>
    </source>
</evidence>
<comment type="caution">
    <text evidence="2">The sequence shown here is derived from an EMBL/GenBank/DDBJ whole genome shotgun (WGS) entry which is preliminary data.</text>
</comment>
<dbReference type="STRING" id="542762.A0A4S4DSX5"/>